<proteinExistence type="predicted"/>
<organism evidence="1 2">
    <name type="scientific">Archangium violaceum Cb vi76</name>
    <dbReference type="NCBI Taxonomy" id="1406225"/>
    <lineage>
        <taxon>Bacteria</taxon>
        <taxon>Pseudomonadati</taxon>
        <taxon>Myxococcota</taxon>
        <taxon>Myxococcia</taxon>
        <taxon>Myxococcales</taxon>
        <taxon>Cystobacterineae</taxon>
        <taxon>Archangiaceae</taxon>
        <taxon>Archangium</taxon>
    </lineage>
</organism>
<comment type="caution">
    <text evidence="1">The sequence shown here is derived from an EMBL/GenBank/DDBJ whole genome shotgun (WGS) entry which is preliminary data.</text>
</comment>
<dbReference type="Proteomes" id="UP000028547">
    <property type="component" value="Unassembled WGS sequence"/>
</dbReference>
<sequence>MFPVRSERDVGDLAILVIREIARKSTQGRVTLLIDGLEKTPPEPARLVFDALEGLHSEVEIVVVVPWHAAYGPGAETVIVPGEKLVVVPPVEVEGQAGTAGVEFFRNVAARRLRLDEATIAQAPDTFGAPGGVLDTCARLSGGIPRSFLQLLADAVSYARILDGKDWPEPVHVAQAVADQRESFRRLLTPGDDDALRSVDGKDGRNMALEQKLRLLAHGVLLERHEKGQPVMRPHPIVKSLL</sequence>
<accession>A0A084SQI0</accession>
<gene>
    <name evidence="1" type="ORF">Q664_26740</name>
</gene>
<dbReference type="EMBL" id="JPMI01000178">
    <property type="protein sequence ID" value="KFA90715.1"/>
    <property type="molecule type" value="Genomic_DNA"/>
</dbReference>
<protein>
    <recommendedName>
        <fullName evidence="3">KAP NTPase domain-containing protein</fullName>
    </recommendedName>
</protein>
<reference evidence="1 2" key="1">
    <citation type="submission" date="2014-07" db="EMBL/GenBank/DDBJ databases">
        <title>Draft Genome Sequence of Gephyronic Acid Producer, Cystobacter violaceus Strain Cb vi76.</title>
        <authorList>
            <person name="Stevens D.C."/>
            <person name="Young J."/>
            <person name="Carmichael R."/>
            <person name="Tan J."/>
            <person name="Taylor R.E."/>
        </authorList>
    </citation>
    <scope>NUCLEOTIDE SEQUENCE [LARGE SCALE GENOMIC DNA]</scope>
    <source>
        <strain evidence="1 2">Cb vi76</strain>
    </source>
</reference>
<evidence type="ECO:0008006" key="3">
    <source>
        <dbReference type="Google" id="ProtNLM"/>
    </source>
</evidence>
<evidence type="ECO:0000313" key="1">
    <source>
        <dbReference type="EMBL" id="KFA90715.1"/>
    </source>
</evidence>
<dbReference type="AlphaFoldDB" id="A0A084SQI0"/>
<evidence type="ECO:0000313" key="2">
    <source>
        <dbReference type="Proteomes" id="UP000028547"/>
    </source>
</evidence>
<name>A0A084SQI0_9BACT</name>